<keyword evidence="2" id="KW-1133">Transmembrane helix</keyword>
<reference evidence="6" key="1">
    <citation type="submission" date="2022-11" db="EMBL/GenBank/DDBJ databases">
        <title>Description of Microcella daejonensis nov. sp, isolated from riverside soil.</title>
        <authorList>
            <person name="Molina K.M."/>
            <person name="Kim S.B."/>
        </authorList>
    </citation>
    <scope>NUCLEOTIDE SEQUENCE</scope>
    <source>
        <strain evidence="6">MMS21-STM12</strain>
    </source>
</reference>
<keyword evidence="3" id="KW-0732">Signal</keyword>
<dbReference type="SUPFAM" id="SSF49384">
    <property type="entry name" value="Carbohydrate-binding domain"/>
    <property type="match status" value="1"/>
</dbReference>
<dbReference type="SUPFAM" id="SSF75304">
    <property type="entry name" value="Amidase signature (AS) enzymes"/>
    <property type="match status" value="1"/>
</dbReference>
<dbReference type="Pfam" id="PF00963">
    <property type="entry name" value="Cohesin"/>
    <property type="match status" value="1"/>
</dbReference>
<protein>
    <submittedName>
        <fullName evidence="6">Amidase family protein</fullName>
    </submittedName>
</protein>
<dbReference type="AlphaFoldDB" id="A0A9E8SC95"/>
<evidence type="ECO:0000313" key="6">
    <source>
        <dbReference type="EMBL" id="WAB82342.1"/>
    </source>
</evidence>
<feature type="signal peptide" evidence="3">
    <location>
        <begin position="1"/>
        <end position="34"/>
    </location>
</feature>
<feature type="region of interest" description="Disordered" evidence="1">
    <location>
        <begin position="176"/>
        <end position="218"/>
    </location>
</feature>
<feature type="domain" description="Amidase" evidence="5">
    <location>
        <begin position="416"/>
        <end position="795"/>
    </location>
</feature>
<sequence length="868" mass="87128">MLDTPAQPRRGRRRRWASLVATAALALAAPLTLAAPAAAAPPEVGALTLTAPSTATVGDVVEVAIDATAAVDLFAYSLTLDYDPALLLLDTRSLVTPEGGFGALSAEAGAITITGTRLGTSPGLVGPQTLAVLRFTALTAGSTSFALTSAELVSTTSEAASPALPAAAAIEVEAAPGVTPTPTDPPAPAPAPGTGTGSGAAPAGGSQSGGGSLSATGPDTAMTTTLGALALASIIAGAVLVAGRRRRLAATVEGAEGASGASRTALRSTAALAIGAVATAGAVVSMPAPAEAAVVPAPFLMPFYTELDLTGDARVDAADLTEAVGLVGLTDGDAGWLDAALLDGDVDGAITLLDLAALSQRIIYDDGPFELVEATAIDMQAAMNAGVVTSVGITEQYLARITAYDRTLVDMATGGRALNSIITVGGETALAAAAEADAIRAEQGMISPLLGIPVAVKDNYNTVDMVTTAGCGCWDDNQTTTDATMVAGLRDAGAIVLAKASLDEFAFGFSSEFSSFQSAGTSTLVASPYLTAFTAGGSSGGTGAAIAANLAGIGFGTDTGGSIRVPATYNQLVGVRPTVGLASRAGIIPLALSQDTGGPITRTVLDAAIAMDAVVGVDPLDPVTSRQEGLVPTSYTSYLDPEALDGARIGFVASMVGTNPTTVRLWAEARAQLEAMGATVVEVPGSTEFSAVLAEPSGSTNEFQHDLDAYIADHLDPDVAARSLQGILDSGRYVPSRQNTYISRAAVTEETYQAWAGPEGTHTIALATGKQTVTGMLDGNDLDALIYPSGTPYGTQGTNMRLSPNSGMPAVTVPMGQASSTEARAGAGVNLEFLGRDFDEGALLGLAYAFEQATQHRVAPPLYGPLPE</sequence>
<name>A0A9E8SC95_9MICO</name>
<evidence type="ECO:0000259" key="4">
    <source>
        <dbReference type="Pfam" id="PF00963"/>
    </source>
</evidence>
<proteinExistence type="predicted"/>
<feature type="chain" id="PRO_5039645718" evidence="3">
    <location>
        <begin position="35"/>
        <end position="868"/>
    </location>
</feature>
<evidence type="ECO:0000259" key="5">
    <source>
        <dbReference type="Pfam" id="PF01425"/>
    </source>
</evidence>
<dbReference type="CDD" id="cd08547">
    <property type="entry name" value="Type_II_cohesin"/>
    <property type="match status" value="1"/>
</dbReference>
<dbReference type="PROSITE" id="PS51318">
    <property type="entry name" value="TAT"/>
    <property type="match status" value="1"/>
</dbReference>
<dbReference type="GO" id="GO:0030246">
    <property type="term" value="F:carbohydrate binding"/>
    <property type="evidence" value="ECO:0007669"/>
    <property type="project" value="InterPro"/>
</dbReference>
<dbReference type="PROSITE" id="PS00571">
    <property type="entry name" value="AMIDASES"/>
    <property type="match status" value="1"/>
</dbReference>
<keyword evidence="2" id="KW-0812">Transmembrane</keyword>
<keyword evidence="7" id="KW-1185">Reference proteome</keyword>
<dbReference type="InterPro" id="IPR006311">
    <property type="entry name" value="TAT_signal"/>
</dbReference>
<dbReference type="RefSeq" id="WP_267738466.1">
    <property type="nucleotide sequence ID" value="NZ_CP113089.1"/>
</dbReference>
<dbReference type="InterPro" id="IPR002102">
    <property type="entry name" value="Cohesin_dom"/>
</dbReference>
<dbReference type="PANTHER" id="PTHR42678">
    <property type="entry name" value="AMIDASE"/>
    <property type="match status" value="1"/>
</dbReference>
<gene>
    <name evidence="6" type="ORF">OVN18_04885</name>
</gene>
<feature type="transmembrane region" description="Helical" evidence="2">
    <location>
        <begin position="264"/>
        <end position="286"/>
    </location>
</feature>
<dbReference type="Pfam" id="PF01425">
    <property type="entry name" value="Amidase"/>
    <property type="match status" value="1"/>
</dbReference>
<organism evidence="6 7">
    <name type="scientific">Microcella daejeonensis</name>
    <dbReference type="NCBI Taxonomy" id="2994971"/>
    <lineage>
        <taxon>Bacteria</taxon>
        <taxon>Bacillati</taxon>
        <taxon>Actinomycetota</taxon>
        <taxon>Actinomycetes</taxon>
        <taxon>Micrococcales</taxon>
        <taxon>Microbacteriaceae</taxon>
        <taxon>Microcella</taxon>
    </lineage>
</organism>
<evidence type="ECO:0000256" key="1">
    <source>
        <dbReference type="SAM" id="MobiDB-lite"/>
    </source>
</evidence>
<evidence type="ECO:0000256" key="3">
    <source>
        <dbReference type="SAM" id="SignalP"/>
    </source>
</evidence>
<feature type="domain" description="Cohesin" evidence="4">
    <location>
        <begin position="47"/>
        <end position="155"/>
    </location>
</feature>
<dbReference type="Gene3D" id="2.60.40.680">
    <property type="match status" value="1"/>
</dbReference>
<dbReference type="PANTHER" id="PTHR42678:SF34">
    <property type="entry name" value="OS04G0183300 PROTEIN"/>
    <property type="match status" value="1"/>
</dbReference>
<dbReference type="GO" id="GO:0000272">
    <property type="term" value="P:polysaccharide catabolic process"/>
    <property type="evidence" value="ECO:0007669"/>
    <property type="project" value="InterPro"/>
</dbReference>
<keyword evidence="2" id="KW-0472">Membrane</keyword>
<feature type="compositionally biased region" description="Pro residues" evidence="1">
    <location>
        <begin position="182"/>
        <end position="191"/>
    </location>
</feature>
<feature type="transmembrane region" description="Helical" evidence="2">
    <location>
        <begin position="221"/>
        <end position="243"/>
    </location>
</feature>
<dbReference type="EMBL" id="CP113089">
    <property type="protein sequence ID" value="WAB82342.1"/>
    <property type="molecule type" value="Genomic_DNA"/>
</dbReference>
<dbReference type="InterPro" id="IPR008965">
    <property type="entry name" value="CBM2/CBM3_carb-bd_dom_sf"/>
</dbReference>
<dbReference type="Proteomes" id="UP001164706">
    <property type="component" value="Chromosome"/>
</dbReference>
<dbReference type="InterPro" id="IPR036928">
    <property type="entry name" value="AS_sf"/>
</dbReference>
<dbReference type="Gene3D" id="3.90.1300.10">
    <property type="entry name" value="Amidase signature (AS) domain"/>
    <property type="match status" value="1"/>
</dbReference>
<dbReference type="InterPro" id="IPR023631">
    <property type="entry name" value="Amidase_dom"/>
</dbReference>
<dbReference type="InterPro" id="IPR020556">
    <property type="entry name" value="Amidase_CS"/>
</dbReference>
<evidence type="ECO:0000313" key="7">
    <source>
        <dbReference type="Proteomes" id="UP001164706"/>
    </source>
</evidence>
<evidence type="ECO:0000256" key="2">
    <source>
        <dbReference type="SAM" id="Phobius"/>
    </source>
</evidence>
<dbReference type="KEGG" id="mdb:OVN18_04885"/>
<accession>A0A9E8SC95</accession>